<gene>
    <name evidence="1" type="ORF">D9O36_05675</name>
</gene>
<dbReference type="EMBL" id="RCNR01000007">
    <property type="protein sequence ID" value="MUH35322.1"/>
    <property type="molecule type" value="Genomic_DNA"/>
</dbReference>
<sequence>MKKMSDFKKKYFQHLIDEEKQKLAENKDTIESFKKFVSQYNIELKDENFRYFNNIGIVATYPNLITNFNDLLIPDKEGLMDFDLLCENFEKRRFAKGYLYGQNFMLMANSYFRRGFNYPNSFEPRFIELYWNLNLENSKLFISLDLNRVRINVDNSMVLEYDTWYGASFNKEIGKIKDDVVKLRPPLDLDDFDISFFFADSYALDLKWYTKDRIKTFQAEEFKTDKIKIEKDGVEYFPVRYVHAEFDLDKNHFRHFDGAIHFYTESEYYRRRDSDFNYNSKSRSHIKTKSEKLFKINGEISVEAWIEYTSHFFSKNSLVFEYFEGKYPKHIIEFLEKTKELKNKE</sequence>
<reference evidence="1 2" key="1">
    <citation type="journal article" date="2019" name="Mar. Drugs">
        <title>Comparative Genomics and CAZyme Genome Repertoires of Marine Zobellia amurskyensis KMM 3526(T) and Zobellia laminariae KMM 3676(T).</title>
        <authorList>
            <person name="Chernysheva N."/>
            <person name="Bystritskaya E."/>
            <person name="Stenkova A."/>
            <person name="Golovkin I."/>
            <person name="Nedashkovskaya O."/>
            <person name="Isaeva M."/>
        </authorList>
    </citation>
    <scope>NUCLEOTIDE SEQUENCE [LARGE SCALE GENOMIC DNA]</scope>
    <source>
        <strain evidence="1 2">KMM 3526</strain>
    </source>
</reference>
<proteinExistence type="predicted"/>
<evidence type="ECO:0000313" key="2">
    <source>
        <dbReference type="Proteomes" id="UP000540519"/>
    </source>
</evidence>
<dbReference type="AlphaFoldDB" id="A0A7X2ZS02"/>
<comment type="caution">
    <text evidence="1">The sequence shown here is derived from an EMBL/GenBank/DDBJ whole genome shotgun (WGS) entry which is preliminary data.</text>
</comment>
<dbReference type="Proteomes" id="UP000540519">
    <property type="component" value="Unassembled WGS sequence"/>
</dbReference>
<dbReference type="RefSeq" id="WP_155599172.1">
    <property type="nucleotide sequence ID" value="NZ_RCNR01000007.1"/>
</dbReference>
<name>A0A7X2ZS02_9FLAO</name>
<organism evidence="1 2">
    <name type="scientific">Zobellia amurskyensis</name>
    <dbReference type="NCBI Taxonomy" id="248905"/>
    <lineage>
        <taxon>Bacteria</taxon>
        <taxon>Pseudomonadati</taxon>
        <taxon>Bacteroidota</taxon>
        <taxon>Flavobacteriia</taxon>
        <taxon>Flavobacteriales</taxon>
        <taxon>Flavobacteriaceae</taxon>
        <taxon>Zobellia</taxon>
    </lineage>
</organism>
<protein>
    <submittedName>
        <fullName evidence="1">Uncharacterized protein</fullName>
    </submittedName>
</protein>
<accession>A0A7X2ZS02</accession>
<dbReference type="OrthoDB" id="8434905at2"/>
<keyword evidence="2" id="KW-1185">Reference proteome</keyword>
<evidence type="ECO:0000313" key="1">
    <source>
        <dbReference type="EMBL" id="MUH35322.1"/>
    </source>
</evidence>